<name>A0AAD7WLK1_9TELE</name>
<feature type="compositionally biased region" description="Basic residues" evidence="1">
    <location>
        <begin position="38"/>
        <end position="58"/>
    </location>
</feature>
<evidence type="ECO:0000256" key="1">
    <source>
        <dbReference type="SAM" id="MobiDB-lite"/>
    </source>
</evidence>
<comment type="caution">
    <text evidence="2">The sequence shown here is derived from an EMBL/GenBank/DDBJ whole genome shotgun (WGS) entry which is preliminary data.</text>
</comment>
<feature type="compositionally biased region" description="Polar residues" evidence="1">
    <location>
        <begin position="7"/>
        <end position="20"/>
    </location>
</feature>
<feature type="region of interest" description="Disordered" evidence="1">
    <location>
        <begin position="1"/>
        <end position="75"/>
    </location>
</feature>
<dbReference type="EMBL" id="JAINUG010000072">
    <property type="protein sequence ID" value="KAJ8401233.1"/>
    <property type="molecule type" value="Genomic_DNA"/>
</dbReference>
<evidence type="ECO:0000313" key="2">
    <source>
        <dbReference type="EMBL" id="KAJ8401233.1"/>
    </source>
</evidence>
<dbReference type="AlphaFoldDB" id="A0AAD7WLK1"/>
<accession>A0AAD7WLK1</accession>
<gene>
    <name evidence="2" type="ORF">AAFF_G00388150</name>
</gene>
<organism evidence="2 3">
    <name type="scientific">Aldrovandia affinis</name>
    <dbReference type="NCBI Taxonomy" id="143900"/>
    <lineage>
        <taxon>Eukaryota</taxon>
        <taxon>Metazoa</taxon>
        <taxon>Chordata</taxon>
        <taxon>Craniata</taxon>
        <taxon>Vertebrata</taxon>
        <taxon>Euteleostomi</taxon>
        <taxon>Actinopterygii</taxon>
        <taxon>Neopterygii</taxon>
        <taxon>Teleostei</taxon>
        <taxon>Notacanthiformes</taxon>
        <taxon>Halosauridae</taxon>
        <taxon>Aldrovandia</taxon>
    </lineage>
</organism>
<dbReference type="Proteomes" id="UP001221898">
    <property type="component" value="Unassembled WGS sequence"/>
</dbReference>
<sequence length="134" mass="14633">MRGLFRTSGSPPSRTISPRQNRVRAGRAAPPTWLRLRREPRRAHVALRSTKRPFHSHGRGTTSGSTLGPRVPLVSTGPVLRCSRRLVPGTPPRSSHLAPLTAAAPAPREEICETCAVALASLRQTQARHYGRLP</sequence>
<reference evidence="2" key="1">
    <citation type="journal article" date="2023" name="Science">
        <title>Genome structures resolve the early diversification of teleost fishes.</title>
        <authorList>
            <person name="Parey E."/>
            <person name="Louis A."/>
            <person name="Montfort J."/>
            <person name="Bouchez O."/>
            <person name="Roques C."/>
            <person name="Iampietro C."/>
            <person name="Lluch J."/>
            <person name="Castinel A."/>
            <person name="Donnadieu C."/>
            <person name="Desvignes T."/>
            <person name="Floi Bucao C."/>
            <person name="Jouanno E."/>
            <person name="Wen M."/>
            <person name="Mejri S."/>
            <person name="Dirks R."/>
            <person name="Jansen H."/>
            <person name="Henkel C."/>
            <person name="Chen W.J."/>
            <person name="Zahm M."/>
            <person name="Cabau C."/>
            <person name="Klopp C."/>
            <person name="Thompson A.W."/>
            <person name="Robinson-Rechavi M."/>
            <person name="Braasch I."/>
            <person name="Lecointre G."/>
            <person name="Bobe J."/>
            <person name="Postlethwait J.H."/>
            <person name="Berthelot C."/>
            <person name="Roest Crollius H."/>
            <person name="Guiguen Y."/>
        </authorList>
    </citation>
    <scope>NUCLEOTIDE SEQUENCE</scope>
    <source>
        <strain evidence="2">NC1722</strain>
    </source>
</reference>
<proteinExistence type="predicted"/>
<keyword evidence="3" id="KW-1185">Reference proteome</keyword>
<evidence type="ECO:0000313" key="3">
    <source>
        <dbReference type="Proteomes" id="UP001221898"/>
    </source>
</evidence>
<protein>
    <submittedName>
        <fullName evidence="2">Uncharacterized protein</fullName>
    </submittedName>
</protein>